<comment type="caution">
    <text evidence="2">The sequence shown here is derived from an EMBL/GenBank/DDBJ whole genome shotgun (WGS) entry which is preliminary data.</text>
</comment>
<name>A0A540MY22_MALBA</name>
<dbReference type="Proteomes" id="UP000315295">
    <property type="component" value="Unassembled WGS sequence"/>
</dbReference>
<dbReference type="EMBL" id="VIEB01000151">
    <property type="protein sequence ID" value="TQE03669.1"/>
    <property type="molecule type" value="Genomic_DNA"/>
</dbReference>
<gene>
    <name evidence="2" type="ORF">C1H46_010643</name>
</gene>
<keyword evidence="3" id="KW-1185">Reference proteome</keyword>
<sequence length="146" mass="16676">MLRFSNQILPSTFLGNNHLLHPNLVLRHLGRANFEAAQPLGVIIWRFTAWVDLFWRPCYLRFPGPSGVSSSVAGLADGACHCRLHCLRIVLSLHRNMPTCGSLLDFFSFLFSFRLVEFILGLVWYCCALKKSCCENKQLCCENKRL</sequence>
<evidence type="ECO:0000256" key="1">
    <source>
        <dbReference type="SAM" id="Phobius"/>
    </source>
</evidence>
<keyword evidence="1" id="KW-0472">Membrane</keyword>
<dbReference type="AlphaFoldDB" id="A0A540MY22"/>
<proteinExistence type="predicted"/>
<protein>
    <submittedName>
        <fullName evidence="2">Uncharacterized protein</fullName>
    </submittedName>
</protein>
<reference evidence="2 3" key="1">
    <citation type="journal article" date="2019" name="G3 (Bethesda)">
        <title>Sequencing of a Wild Apple (Malus baccata) Genome Unravels the Differences Between Cultivated and Wild Apple Species Regarding Disease Resistance and Cold Tolerance.</title>
        <authorList>
            <person name="Chen X."/>
        </authorList>
    </citation>
    <scope>NUCLEOTIDE SEQUENCE [LARGE SCALE GENOMIC DNA]</scope>
    <source>
        <strain evidence="3">cv. Shandingzi</strain>
        <tissue evidence="2">Leaves</tissue>
    </source>
</reference>
<evidence type="ECO:0000313" key="3">
    <source>
        <dbReference type="Proteomes" id="UP000315295"/>
    </source>
</evidence>
<keyword evidence="1" id="KW-0812">Transmembrane</keyword>
<organism evidence="2 3">
    <name type="scientific">Malus baccata</name>
    <name type="common">Siberian crab apple</name>
    <name type="synonym">Pyrus baccata</name>
    <dbReference type="NCBI Taxonomy" id="106549"/>
    <lineage>
        <taxon>Eukaryota</taxon>
        <taxon>Viridiplantae</taxon>
        <taxon>Streptophyta</taxon>
        <taxon>Embryophyta</taxon>
        <taxon>Tracheophyta</taxon>
        <taxon>Spermatophyta</taxon>
        <taxon>Magnoliopsida</taxon>
        <taxon>eudicotyledons</taxon>
        <taxon>Gunneridae</taxon>
        <taxon>Pentapetalae</taxon>
        <taxon>rosids</taxon>
        <taxon>fabids</taxon>
        <taxon>Rosales</taxon>
        <taxon>Rosaceae</taxon>
        <taxon>Amygdaloideae</taxon>
        <taxon>Maleae</taxon>
        <taxon>Malus</taxon>
    </lineage>
</organism>
<keyword evidence="1" id="KW-1133">Transmembrane helix</keyword>
<evidence type="ECO:0000313" key="2">
    <source>
        <dbReference type="EMBL" id="TQE03669.1"/>
    </source>
</evidence>
<feature type="transmembrane region" description="Helical" evidence="1">
    <location>
        <begin position="103"/>
        <end position="125"/>
    </location>
</feature>
<accession>A0A540MY22</accession>